<gene>
    <name evidence="2" type="ORF">R3P38DRAFT_2474566</name>
</gene>
<name>A0AAW0BM56_9AGAR</name>
<keyword evidence="3" id="KW-1185">Reference proteome</keyword>
<sequence length="100" mass="11020">LLEDARLWAATESGYDSRRVRAAMNDALKTRANYDAHPWQLDVAVALLLRIDCLVVAGTGSGKTTPFLLPLLLPENHDKFALIVSPLLSLQAEQVSFIFV</sequence>
<dbReference type="Gene3D" id="3.40.50.300">
    <property type="entry name" value="P-loop containing nucleotide triphosphate hydrolases"/>
    <property type="match status" value="1"/>
</dbReference>
<dbReference type="AlphaFoldDB" id="A0AAW0BM56"/>
<dbReference type="Pfam" id="PF00270">
    <property type="entry name" value="DEAD"/>
    <property type="match status" value="1"/>
</dbReference>
<dbReference type="GO" id="GO:0003676">
    <property type="term" value="F:nucleic acid binding"/>
    <property type="evidence" value="ECO:0007669"/>
    <property type="project" value="InterPro"/>
</dbReference>
<dbReference type="InterPro" id="IPR027417">
    <property type="entry name" value="P-loop_NTPase"/>
</dbReference>
<feature type="non-terminal residue" evidence="2">
    <location>
        <position position="1"/>
    </location>
</feature>
<comment type="caution">
    <text evidence="2">The sequence shown here is derived from an EMBL/GenBank/DDBJ whole genome shotgun (WGS) entry which is preliminary data.</text>
</comment>
<dbReference type="EMBL" id="JAWWNJ010000030">
    <property type="protein sequence ID" value="KAK7027078.1"/>
    <property type="molecule type" value="Genomic_DNA"/>
</dbReference>
<evidence type="ECO:0000259" key="1">
    <source>
        <dbReference type="Pfam" id="PF00270"/>
    </source>
</evidence>
<feature type="domain" description="DEAD/DEAH-box helicase" evidence="1">
    <location>
        <begin position="40"/>
        <end position="95"/>
    </location>
</feature>
<dbReference type="SUPFAM" id="SSF52540">
    <property type="entry name" value="P-loop containing nucleoside triphosphate hydrolases"/>
    <property type="match status" value="1"/>
</dbReference>
<dbReference type="InterPro" id="IPR011545">
    <property type="entry name" value="DEAD/DEAH_box_helicase_dom"/>
</dbReference>
<accession>A0AAW0BM56</accession>
<protein>
    <recommendedName>
        <fullName evidence="1">DEAD/DEAH-box helicase domain-containing protein</fullName>
    </recommendedName>
</protein>
<evidence type="ECO:0000313" key="2">
    <source>
        <dbReference type="EMBL" id="KAK7027078.1"/>
    </source>
</evidence>
<dbReference type="Proteomes" id="UP001362999">
    <property type="component" value="Unassembled WGS sequence"/>
</dbReference>
<organism evidence="2 3">
    <name type="scientific">Favolaschia claudopus</name>
    <dbReference type="NCBI Taxonomy" id="2862362"/>
    <lineage>
        <taxon>Eukaryota</taxon>
        <taxon>Fungi</taxon>
        <taxon>Dikarya</taxon>
        <taxon>Basidiomycota</taxon>
        <taxon>Agaricomycotina</taxon>
        <taxon>Agaricomycetes</taxon>
        <taxon>Agaricomycetidae</taxon>
        <taxon>Agaricales</taxon>
        <taxon>Marasmiineae</taxon>
        <taxon>Mycenaceae</taxon>
        <taxon>Favolaschia</taxon>
    </lineage>
</organism>
<reference evidence="2 3" key="1">
    <citation type="journal article" date="2024" name="J Genomics">
        <title>Draft genome sequencing and assembly of Favolaschia claudopus CIRM-BRFM 2984 isolated from oak limbs.</title>
        <authorList>
            <person name="Navarro D."/>
            <person name="Drula E."/>
            <person name="Chaduli D."/>
            <person name="Cazenave R."/>
            <person name="Ahrendt S."/>
            <person name="Wang J."/>
            <person name="Lipzen A."/>
            <person name="Daum C."/>
            <person name="Barry K."/>
            <person name="Grigoriev I.V."/>
            <person name="Favel A."/>
            <person name="Rosso M.N."/>
            <person name="Martin F."/>
        </authorList>
    </citation>
    <scope>NUCLEOTIDE SEQUENCE [LARGE SCALE GENOMIC DNA]</scope>
    <source>
        <strain evidence="2 3">CIRM-BRFM 2984</strain>
    </source>
</reference>
<evidence type="ECO:0000313" key="3">
    <source>
        <dbReference type="Proteomes" id="UP001362999"/>
    </source>
</evidence>
<dbReference type="GO" id="GO:0005524">
    <property type="term" value="F:ATP binding"/>
    <property type="evidence" value="ECO:0007669"/>
    <property type="project" value="InterPro"/>
</dbReference>
<feature type="non-terminal residue" evidence="2">
    <location>
        <position position="100"/>
    </location>
</feature>
<proteinExistence type="predicted"/>